<accession>X1REU3</accession>
<organism evidence="1">
    <name type="scientific">marine sediment metagenome</name>
    <dbReference type="NCBI Taxonomy" id="412755"/>
    <lineage>
        <taxon>unclassified sequences</taxon>
        <taxon>metagenomes</taxon>
        <taxon>ecological metagenomes</taxon>
    </lineage>
</organism>
<dbReference type="AlphaFoldDB" id="X1REU3"/>
<name>X1REU3_9ZZZZ</name>
<comment type="caution">
    <text evidence="1">The sequence shown here is derived from an EMBL/GenBank/DDBJ whole genome shotgun (WGS) entry which is preliminary data.</text>
</comment>
<proteinExistence type="predicted"/>
<reference evidence="1" key="1">
    <citation type="journal article" date="2014" name="Front. Microbiol.">
        <title>High frequency of phylogenetically diverse reductive dehalogenase-homologous genes in deep subseafloor sedimentary metagenomes.</title>
        <authorList>
            <person name="Kawai M."/>
            <person name="Futagami T."/>
            <person name="Toyoda A."/>
            <person name="Takaki Y."/>
            <person name="Nishi S."/>
            <person name="Hori S."/>
            <person name="Arai W."/>
            <person name="Tsubouchi T."/>
            <person name="Morono Y."/>
            <person name="Uchiyama I."/>
            <person name="Ito T."/>
            <person name="Fujiyama A."/>
            <person name="Inagaki F."/>
            <person name="Takami H."/>
        </authorList>
    </citation>
    <scope>NUCLEOTIDE SEQUENCE</scope>
    <source>
        <strain evidence="1">Expedition CK06-06</strain>
    </source>
</reference>
<sequence>MKEFIARGLDKTYAKEIEEWKKYMREKKFAKKLDKKMRDEINRFKKEIKNWTPKELEEIIWDIKN</sequence>
<gene>
    <name evidence="1" type="ORF">S12H4_26012</name>
</gene>
<dbReference type="EMBL" id="BARW01014718">
    <property type="protein sequence ID" value="GAI79123.1"/>
    <property type="molecule type" value="Genomic_DNA"/>
</dbReference>
<evidence type="ECO:0000313" key="1">
    <source>
        <dbReference type="EMBL" id="GAI79123.1"/>
    </source>
</evidence>
<protein>
    <submittedName>
        <fullName evidence="1">Uncharacterized protein</fullName>
    </submittedName>
</protein>